<proteinExistence type="predicted"/>
<dbReference type="AlphaFoldDB" id="L1NGM7"/>
<evidence type="ECO:0000313" key="2">
    <source>
        <dbReference type="Proteomes" id="UP000010433"/>
    </source>
</evidence>
<dbReference type="HOGENOM" id="CLU_043019_2_0_10"/>
<evidence type="ECO:0008006" key="3">
    <source>
        <dbReference type="Google" id="ProtNLM"/>
    </source>
</evidence>
<dbReference type="EMBL" id="AMEP01000055">
    <property type="protein sequence ID" value="EKY02332.1"/>
    <property type="molecule type" value="Genomic_DNA"/>
</dbReference>
<gene>
    <name evidence="1" type="ORF">HMPREF9151_00776</name>
</gene>
<dbReference type="InterPro" id="IPR011990">
    <property type="entry name" value="TPR-like_helical_dom_sf"/>
</dbReference>
<organism evidence="1 2">
    <name type="scientific">Hoylesella saccharolytica F0055</name>
    <dbReference type="NCBI Taxonomy" id="1127699"/>
    <lineage>
        <taxon>Bacteria</taxon>
        <taxon>Pseudomonadati</taxon>
        <taxon>Bacteroidota</taxon>
        <taxon>Bacteroidia</taxon>
        <taxon>Bacteroidales</taxon>
        <taxon>Prevotellaceae</taxon>
        <taxon>Hoylesella</taxon>
    </lineage>
</organism>
<accession>L1NGM7</accession>
<reference evidence="1 2" key="1">
    <citation type="submission" date="2012-05" db="EMBL/GenBank/DDBJ databases">
        <authorList>
            <person name="Weinstock G."/>
            <person name="Sodergren E."/>
            <person name="Lobos E.A."/>
            <person name="Fulton L."/>
            <person name="Fulton R."/>
            <person name="Courtney L."/>
            <person name="Fronick C."/>
            <person name="O'Laughlin M."/>
            <person name="Godfrey J."/>
            <person name="Wilson R.M."/>
            <person name="Miner T."/>
            <person name="Farmer C."/>
            <person name="Delehaunty K."/>
            <person name="Cordes M."/>
            <person name="Minx P."/>
            <person name="Tomlinson C."/>
            <person name="Chen J."/>
            <person name="Wollam A."/>
            <person name="Pepin K.H."/>
            <person name="Bhonagiri V."/>
            <person name="Zhang X."/>
            <person name="Suruliraj S."/>
            <person name="Warren W."/>
            <person name="Mitreva M."/>
            <person name="Mardis E.R."/>
            <person name="Wilson R.K."/>
        </authorList>
    </citation>
    <scope>NUCLEOTIDE SEQUENCE [LARGE SCALE GENOMIC DNA]</scope>
    <source>
        <strain evidence="1 2">F0055</strain>
    </source>
</reference>
<dbReference type="STRING" id="1127699.HMPREF9151_00776"/>
<evidence type="ECO:0000313" key="1">
    <source>
        <dbReference type="EMBL" id="EKY02332.1"/>
    </source>
</evidence>
<name>L1NGM7_9BACT</name>
<protein>
    <recommendedName>
        <fullName evidence="3">Tetratricopeptide repeat protein</fullName>
    </recommendedName>
</protein>
<comment type="caution">
    <text evidence="1">The sequence shown here is derived from an EMBL/GenBank/DDBJ whole genome shotgun (WGS) entry which is preliminary data.</text>
</comment>
<dbReference type="SUPFAM" id="SSF48452">
    <property type="entry name" value="TPR-like"/>
    <property type="match status" value="1"/>
</dbReference>
<keyword evidence="2" id="KW-1185">Reference proteome</keyword>
<dbReference type="Proteomes" id="UP000010433">
    <property type="component" value="Unassembled WGS sequence"/>
</dbReference>
<dbReference type="Gene3D" id="1.25.40.10">
    <property type="entry name" value="Tetratricopeptide repeat domain"/>
    <property type="match status" value="1"/>
</dbReference>
<dbReference type="PATRIC" id="fig|1127699.3.peg.717"/>
<sequence length="403" mass="47790">MYMSRFLMILLFIGTMFHNTFAQKKEMAQVRTYLKNGKELEKGEKMMRQLLTDSAMQKNEKAWLLLYDVIKRQYDIGNEKLYLKQSYDTATIFNLTRKIFLVLEKLDSVELENNSGVADKLKYRKKHGELLNLYRQNLYNGGLYFIRKKMYDKAYDFFDHYVRSAEHPILLPYHYLTSDALMPEAAYWSVYCGYKMQKPQDAQRYISLALKDKKHYASLLQYLADIYLLDNNTARYLVVLEAGFVNYPTEPFYYSRLIDFYSQKGDWETVNNYVDKARERMKDDLWLKITKSTAVLNLERYAECISICDSMIAQGDSLPEAYLNAGLAYFNQAVKIDKSVPTRSGRKQMINLYRQALPYMVQYRKLQPLQSSRWLLPLYTIYLNLNMGKEFEEIDRLIKENTK</sequence>